<keyword evidence="2 5" id="KW-0808">Transferase</keyword>
<evidence type="ECO:0000259" key="3">
    <source>
        <dbReference type="Pfam" id="PF01648"/>
    </source>
</evidence>
<evidence type="ECO:0000256" key="2">
    <source>
        <dbReference type="ARBA" id="ARBA00022679"/>
    </source>
</evidence>
<evidence type="ECO:0000259" key="4">
    <source>
        <dbReference type="Pfam" id="PF22624"/>
    </source>
</evidence>
<dbReference type="InterPro" id="IPR037143">
    <property type="entry name" value="4-PPantetheinyl_Trfase_dom_sf"/>
</dbReference>
<reference evidence="5 6" key="1">
    <citation type="submission" date="2021-01" db="EMBL/GenBank/DDBJ databases">
        <title>Genomic Encyclopedia of Type Strains, Phase IV (KMG-IV): sequencing the most valuable type-strain genomes for metagenomic binning, comparative biology and taxonomic classification.</title>
        <authorList>
            <person name="Goeker M."/>
        </authorList>
    </citation>
    <scope>NUCLEOTIDE SEQUENCE [LARGE SCALE GENOMIC DNA]</scope>
    <source>
        <strain evidence="5 6">DSM 105453</strain>
    </source>
</reference>
<dbReference type="PANTHER" id="PTHR12215">
    <property type="entry name" value="PHOSPHOPANTETHEINE TRANSFERASE"/>
    <property type="match status" value="1"/>
</dbReference>
<keyword evidence="6" id="KW-1185">Reference proteome</keyword>
<name>A0ABS2RAA6_9BACI</name>
<dbReference type="RefSeq" id="WP_077109953.1">
    <property type="nucleotide sequence ID" value="NZ_JAFBFH010000029.1"/>
</dbReference>
<dbReference type="Pfam" id="PF01648">
    <property type="entry name" value="ACPS"/>
    <property type="match status" value="1"/>
</dbReference>
<organism evidence="5 6">
    <name type="scientific">Siminovitchia thermophila</name>
    <dbReference type="NCBI Taxonomy" id="1245522"/>
    <lineage>
        <taxon>Bacteria</taxon>
        <taxon>Bacillati</taxon>
        <taxon>Bacillota</taxon>
        <taxon>Bacilli</taxon>
        <taxon>Bacillales</taxon>
        <taxon>Bacillaceae</taxon>
        <taxon>Siminovitchia</taxon>
    </lineage>
</organism>
<proteinExistence type="inferred from homology"/>
<dbReference type="Gene3D" id="3.90.470.20">
    <property type="entry name" value="4'-phosphopantetheinyl transferase domain"/>
    <property type="match status" value="2"/>
</dbReference>
<dbReference type="InterPro" id="IPR008278">
    <property type="entry name" value="4-PPantetheinyl_Trfase_dom"/>
</dbReference>
<protein>
    <submittedName>
        <fullName evidence="5">4'-phosphopantetheinyl transferase</fullName>
        <ecNumber evidence="5">2.7.8.-</ecNumber>
    </submittedName>
</protein>
<dbReference type="InterPro" id="IPR050559">
    <property type="entry name" value="P-Pant_transferase_sf"/>
</dbReference>
<comment type="caution">
    <text evidence="5">The sequence shown here is derived from an EMBL/GenBank/DDBJ whole genome shotgun (WGS) entry which is preliminary data.</text>
</comment>
<dbReference type="EMBL" id="JAFBFH010000029">
    <property type="protein sequence ID" value="MBM7716591.1"/>
    <property type="molecule type" value="Genomic_DNA"/>
</dbReference>
<evidence type="ECO:0000256" key="1">
    <source>
        <dbReference type="ARBA" id="ARBA00010990"/>
    </source>
</evidence>
<dbReference type="SUPFAM" id="SSF56214">
    <property type="entry name" value="4'-phosphopantetheinyl transferase"/>
    <property type="match status" value="2"/>
</dbReference>
<dbReference type="InterPro" id="IPR055066">
    <property type="entry name" value="AASDHPPT_N"/>
</dbReference>
<dbReference type="PANTHER" id="PTHR12215:SF10">
    <property type="entry name" value="L-AMINOADIPATE-SEMIALDEHYDE DEHYDROGENASE-PHOSPHOPANTETHEINYL TRANSFERASE"/>
    <property type="match status" value="1"/>
</dbReference>
<feature type="domain" description="4'-phosphopantetheinyl transferase" evidence="3">
    <location>
        <begin position="104"/>
        <end position="204"/>
    </location>
</feature>
<evidence type="ECO:0000313" key="6">
    <source>
        <dbReference type="Proteomes" id="UP000823485"/>
    </source>
</evidence>
<dbReference type="GO" id="GO:0016740">
    <property type="term" value="F:transferase activity"/>
    <property type="evidence" value="ECO:0007669"/>
    <property type="project" value="UniProtKB-KW"/>
</dbReference>
<feature type="domain" description="4'-phosphopantetheinyl transferase N-terminal" evidence="4">
    <location>
        <begin position="17"/>
        <end position="98"/>
    </location>
</feature>
<dbReference type="Pfam" id="PF22624">
    <property type="entry name" value="AASDHPPT_N"/>
    <property type="match status" value="1"/>
</dbReference>
<accession>A0ABS2RAA6</accession>
<dbReference type="Proteomes" id="UP000823485">
    <property type="component" value="Unassembled WGS sequence"/>
</dbReference>
<dbReference type="EC" id="2.7.8.-" evidence="5"/>
<sequence length="246" mass="28741">MQVYFIRLSKTSTIDPYKRLFPLLDRNKKETMSNLKMEKDKVRTVLSHLFVKYLLAKELDCKMEDVQFSYSKYKKPYLVSHLNCSFNISHSGDMIAIAIAKEEVGIDCEQYKNLDYVELAKQFCVPEEYSYIIQSTNVEEAFYKMWTLKESYVKAIGKGLHVSLKSFSFSIDGTSIYFYQGGNKSSAYHFYSEKIQDNYHFALCSRVPMKQEQINFHSYDQSEVNDMLLEGVGNSYSCYSQSTHEF</sequence>
<comment type="similarity">
    <text evidence="1">Belongs to the P-Pant transferase superfamily. Gsp/Sfp/HetI/AcpT family.</text>
</comment>
<evidence type="ECO:0000313" key="5">
    <source>
        <dbReference type="EMBL" id="MBM7716591.1"/>
    </source>
</evidence>
<gene>
    <name evidence="5" type="ORF">JOC94_003612</name>
</gene>